<keyword evidence="5" id="KW-0560">Oxidoreductase</keyword>
<comment type="caution">
    <text evidence="8">The sequence shown here is derived from an EMBL/GenBank/DDBJ whole genome shotgun (WGS) entry which is preliminary data.</text>
</comment>
<evidence type="ECO:0000256" key="5">
    <source>
        <dbReference type="ARBA" id="ARBA00023002"/>
    </source>
</evidence>
<dbReference type="GO" id="GO:0051213">
    <property type="term" value="F:dioxygenase activity"/>
    <property type="evidence" value="ECO:0007669"/>
    <property type="project" value="UniProtKB-KW"/>
</dbReference>
<name>A0A815UI34_ADIRI</name>
<dbReference type="EMBL" id="CAJNOR010001367">
    <property type="protein sequence ID" value="CAF1130160.1"/>
    <property type="molecule type" value="Genomic_DNA"/>
</dbReference>
<sequence length="290" mass="32543">MSITRVSAKSKTVEDEILDRLRRDGVVIVTEMFEKNLIEQVKNDLEPHFDTDVIDESGFFPSTTQRATGLFGISRACIDLAMHPLFLSVANRLLTSTYSFYLGSMKKTAVSKPIISSTVGFRVNPGGKQQELHRDCNDFHTRPCDWPAMIGCVTALTRTHRNNGATIVIPGSHLWTDENRFPLVEEAVPAELEPGDATIFVGNLYHAAGANTTKDERRETVGIFMAKSYYRQAENEYLMVPPERCKELQLTPDELRVLGYGISEPSCGFVKYKDPMESIFGIIDDQTVRL</sequence>
<keyword evidence="9" id="KW-1185">Reference proteome</keyword>
<evidence type="ECO:0000256" key="4">
    <source>
        <dbReference type="ARBA" id="ARBA00022964"/>
    </source>
</evidence>
<dbReference type="InterPro" id="IPR008775">
    <property type="entry name" value="Phytyl_CoA_dOase-like"/>
</dbReference>
<keyword evidence="3" id="KW-0479">Metal-binding</keyword>
<organism evidence="8 10">
    <name type="scientific">Adineta ricciae</name>
    <name type="common">Rotifer</name>
    <dbReference type="NCBI Taxonomy" id="249248"/>
    <lineage>
        <taxon>Eukaryota</taxon>
        <taxon>Metazoa</taxon>
        <taxon>Spiralia</taxon>
        <taxon>Gnathifera</taxon>
        <taxon>Rotifera</taxon>
        <taxon>Eurotatoria</taxon>
        <taxon>Bdelloidea</taxon>
        <taxon>Adinetida</taxon>
        <taxon>Adinetidae</taxon>
        <taxon>Adineta</taxon>
    </lineage>
</organism>
<dbReference type="PANTHER" id="PTHR20883:SF45">
    <property type="entry name" value="PHYTANOYL-COA DIOXYGENASE FAMILY PROTEIN"/>
    <property type="match status" value="1"/>
</dbReference>
<dbReference type="Pfam" id="PF05721">
    <property type="entry name" value="PhyH"/>
    <property type="match status" value="1"/>
</dbReference>
<comment type="cofactor">
    <cofactor evidence="1">
        <name>Fe cation</name>
        <dbReference type="ChEBI" id="CHEBI:24875"/>
    </cofactor>
</comment>
<evidence type="ECO:0008006" key="11">
    <source>
        <dbReference type="Google" id="ProtNLM"/>
    </source>
</evidence>
<dbReference type="Proteomes" id="UP000663852">
    <property type="component" value="Unassembled WGS sequence"/>
</dbReference>
<evidence type="ECO:0000256" key="2">
    <source>
        <dbReference type="ARBA" id="ARBA00011738"/>
    </source>
</evidence>
<dbReference type="OrthoDB" id="445007at2759"/>
<evidence type="ECO:0000313" key="8">
    <source>
        <dbReference type="EMBL" id="CAF1517952.1"/>
    </source>
</evidence>
<dbReference type="GO" id="GO:0046872">
    <property type="term" value="F:metal ion binding"/>
    <property type="evidence" value="ECO:0007669"/>
    <property type="project" value="UniProtKB-KW"/>
</dbReference>
<evidence type="ECO:0000313" key="9">
    <source>
        <dbReference type="Proteomes" id="UP000663828"/>
    </source>
</evidence>
<dbReference type="PANTHER" id="PTHR20883">
    <property type="entry name" value="PHYTANOYL-COA DIOXYGENASE DOMAIN CONTAINING 1"/>
    <property type="match status" value="1"/>
</dbReference>
<protein>
    <recommendedName>
        <fullName evidence="11">Phytanoyl-CoA dioxygenase family protein</fullName>
    </recommendedName>
</protein>
<evidence type="ECO:0000313" key="10">
    <source>
        <dbReference type="Proteomes" id="UP000663852"/>
    </source>
</evidence>
<dbReference type="EMBL" id="CAJNOJ010000747">
    <property type="protein sequence ID" value="CAF1517952.1"/>
    <property type="molecule type" value="Genomic_DNA"/>
</dbReference>
<keyword evidence="4" id="KW-0223">Dioxygenase</keyword>
<dbReference type="SUPFAM" id="SSF51197">
    <property type="entry name" value="Clavaminate synthase-like"/>
    <property type="match status" value="1"/>
</dbReference>
<reference evidence="8" key="1">
    <citation type="submission" date="2021-02" db="EMBL/GenBank/DDBJ databases">
        <authorList>
            <person name="Nowell W R."/>
        </authorList>
    </citation>
    <scope>NUCLEOTIDE SEQUENCE</scope>
</reference>
<evidence type="ECO:0000313" key="7">
    <source>
        <dbReference type="EMBL" id="CAF1130160.1"/>
    </source>
</evidence>
<gene>
    <name evidence="8" type="ORF">EDS130_LOCUS43678</name>
    <name evidence="7" type="ORF">XAT740_LOCUS19858</name>
</gene>
<dbReference type="Gene3D" id="2.60.120.620">
    <property type="entry name" value="q2cbj1_9rhob like domain"/>
    <property type="match status" value="1"/>
</dbReference>
<comment type="subunit">
    <text evidence="2">Homodimer.</text>
</comment>
<evidence type="ECO:0000256" key="6">
    <source>
        <dbReference type="ARBA" id="ARBA00023004"/>
    </source>
</evidence>
<proteinExistence type="predicted"/>
<dbReference type="Proteomes" id="UP000663828">
    <property type="component" value="Unassembled WGS sequence"/>
</dbReference>
<dbReference type="AlphaFoldDB" id="A0A815UI34"/>
<keyword evidence="6" id="KW-0408">Iron</keyword>
<accession>A0A815UI34</accession>
<evidence type="ECO:0000256" key="1">
    <source>
        <dbReference type="ARBA" id="ARBA00001962"/>
    </source>
</evidence>
<evidence type="ECO:0000256" key="3">
    <source>
        <dbReference type="ARBA" id="ARBA00022723"/>
    </source>
</evidence>